<protein>
    <submittedName>
        <fullName evidence="2">Uncharacterized protein</fullName>
    </submittedName>
</protein>
<evidence type="ECO:0000256" key="1">
    <source>
        <dbReference type="SAM" id="Phobius"/>
    </source>
</evidence>
<proteinExistence type="predicted"/>
<sequence>MQETGFANVASLYLIWFLTVGFFTNKALFSIK</sequence>
<feature type="transmembrane region" description="Helical" evidence="1">
    <location>
        <begin position="6"/>
        <end position="24"/>
    </location>
</feature>
<reference evidence="2 3" key="1">
    <citation type="journal article" date="2013" name="Genome Announc.">
        <title>Draft Genome Sequence of Shewanella decolorationis S12, a Dye-Degrading Bacterium Isolated from a Wastewater Treatment Plant.</title>
        <authorList>
            <person name="Xu M."/>
            <person name="Fang Y."/>
            <person name="Liu J."/>
            <person name="Chen X."/>
            <person name="Sun G."/>
            <person name="Guo J."/>
            <person name="Hua Z."/>
            <person name="Tu Q."/>
            <person name="Wu L."/>
            <person name="Zhou J."/>
            <person name="Liu X."/>
        </authorList>
    </citation>
    <scope>NUCLEOTIDE SEQUENCE [LARGE SCALE GENOMIC DNA]</scope>
    <source>
        <strain evidence="2 3">S12</strain>
    </source>
</reference>
<keyword evidence="1" id="KW-0472">Membrane</keyword>
<dbReference type="EMBL" id="AXZL01000070">
    <property type="protein sequence ID" value="ESE40671.1"/>
    <property type="molecule type" value="Genomic_DNA"/>
</dbReference>
<dbReference type="Proteomes" id="UP000017548">
    <property type="component" value="Unassembled WGS sequence"/>
</dbReference>
<keyword evidence="1" id="KW-0812">Transmembrane</keyword>
<accession>A0ABP2Z2I1</accession>
<keyword evidence="1" id="KW-1133">Transmembrane helix</keyword>
<gene>
    <name evidence="2" type="ORF">SHD_2831</name>
</gene>
<keyword evidence="3" id="KW-1185">Reference proteome</keyword>
<evidence type="ECO:0000313" key="3">
    <source>
        <dbReference type="Proteomes" id="UP000017548"/>
    </source>
</evidence>
<organism evidence="2 3">
    <name type="scientific">Shewanella decolorationis S12</name>
    <dbReference type="NCBI Taxonomy" id="1353536"/>
    <lineage>
        <taxon>Bacteria</taxon>
        <taxon>Pseudomonadati</taxon>
        <taxon>Pseudomonadota</taxon>
        <taxon>Gammaproteobacteria</taxon>
        <taxon>Alteromonadales</taxon>
        <taxon>Shewanellaceae</taxon>
        <taxon>Shewanella</taxon>
    </lineage>
</organism>
<name>A0ABP2Z2I1_9GAMM</name>
<comment type="caution">
    <text evidence="2">The sequence shown here is derived from an EMBL/GenBank/DDBJ whole genome shotgun (WGS) entry which is preliminary data.</text>
</comment>
<evidence type="ECO:0000313" key="2">
    <source>
        <dbReference type="EMBL" id="ESE40671.1"/>
    </source>
</evidence>